<evidence type="ECO:0000313" key="6">
    <source>
        <dbReference type="EMBL" id="ANP38071.1"/>
    </source>
</evidence>
<organism evidence="6 8">
    <name type="scientific">Phaeobacter gallaeciensis</name>
    <dbReference type="NCBI Taxonomy" id="60890"/>
    <lineage>
        <taxon>Bacteria</taxon>
        <taxon>Pseudomonadati</taxon>
        <taxon>Pseudomonadota</taxon>
        <taxon>Alphaproteobacteria</taxon>
        <taxon>Rhodobacterales</taxon>
        <taxon>Roseobacteraceae</taxon>
        <taxon>Phaeobacter</taxon>
    </lineage>
</organism>
<evidence type="ECO:0000313" key="7">
    <source>
        <dbReference type="EMBL" id="MDE4165529.1"/>
    </source>
</evidence>
<dbReference type="PANTHER" id="PTHR30537:SF3">
    <property type="entry name" value="TRANSCRIPTIONAL REGULATORY PROTEIN"/>
    <property type="match status" value="1"/>
</dbReference>
<dbReference type="GO" id="GO:0003700">
    <property type="term" value="F:DNA-binding transcription factor activity"/>
    <property type="evidence" value="ECO:0007669"/>
    <property type="project" value="InterPro"/>
</dbReference>
<sequence length="292" mass="32122">MKITWDDMQTVLALVRGGNLAAAGAQLGLTYTTVARRIRRAEEALGRPLFERRPEGYHPTDEAHEIAAAAARMEAEEQAAMRRLSGRAQDLSGPLSLTAPPLLIQTFLAPLLAEFTAEHQQLELTVRADNGVLDLARREADLALRISRHPQETLVGRKLTEQQSGFFALPEIAEAAARDPQAPLEWVLYAGHDAPPAAALKIHPDIWVRARLDDMPSMIAAALAGMGALRMPVFLGRAYPQLVPLPHLPVQPYAPIWLLSHRDLQGSAKVTALKGILEPWFRDNRTLFSCLP</sequence>
<dbReference type="Pfam" id="PF03466">
    <property type="entry name" value="LysR_substrate"/>
    <property type="match status" value="1"/>
</dbReference>
<evidence type="ECO:0000256" key="1">
    <source>
        <dbReference type="ARBA" id="ARBA00009437"/>
    </source>
</evidence>
<accession>A0A1B0ZVI3</accession>
<dbReference type="GO" id="GO:0043565">
    <property type="term" value="F:sequence-specific DNA binding"/>
    <property type="evidence" value="ECO:0007669"/>
    <property type="project" value="TreeGrafter"/>
</dbReference>
<keyword evidence="8" id="KW-1185">Reference proteome</keyword>
<evidence type="ECO:0000256" key="4">
    <source>
        <dbReference type="ARBA" id="ARBA00023163"/>
    </source>
</evidence>
<dbReference type="SUPFAM" id="SSF53850">
    <property type="entry name" value="Periplasmic binding protein-like II"/>
    <property type="match status" value="1"/>
</dbReference>
<dbReference type="InterPro" id="IPR000847">
    <property type="entry name" value="LysR_HTH_N"/>
</dbReference>
<dbReference type="PATRIC" id="fig|60890.4.peg.3110"/>
<reference evidence="7 9" key="2">
    <citation type="submission" date="2023-02" db="EMBL/GenBank/DDBJ databases">
        <title>Population genomics of bacteria associated with diatom.</title>
        <authorList>
            <person name="Xie J."/>
            <person name="Wang H."/>
        </authorList>
    </citation>
    <scope>NUCLEOTIDE SEQUENCE [LARGE SCALE GENOMIC DNA]</scope>
    <source>
        <strain evidence="7 9">PT47_8</strain>
    </source>
</reference>
<dbReference type="PANTHER" id="PTHR30537">
    <property type="entry name" value="HTH-TYPE TRANSCRIPTIONAL REGULATOR"/>
    <property type="match status" value="1"/>
</dbReference>
<keyword evidence="4" id="KW-0804">Transcription</keyword>
<dbReference type="RefSeq" id="WP_065272789.1">
    <property type="nucleotide sequence ID" value="NZ_CP015124.1"/>
</dbReference>
<evidence type="ECO:0000313" key="9">
    <source>
        <dbReference type="Proteomes" id="UP001218364"/>
    </source>
</evidence>
<dbReference type="EMBL" id="CP015124">
    <property type="protein sequence ID" value="ANP38071.1"/>
    <property type="molecule type" value="Genomic_DNA"/>
</dbReference>
<dbReference type="InterPro" id="IPR005119">
    <property type="entry name" value="LysR_subst-bd"/>
</dbReference>
<gene>
    <name evidence="6" type="ORF">JL2886_03185</name>
    <name evidence="7" type="ORF">PXK24_07465</name>
</gene>
<dbReference type="InterPro" id="IPR036388">
    <property type="entry name" value="WH-like_DNA-bd_sf"/>
</dbReference>
<feature type="domain" description="HTH lysR-type" evidence="5">
    <location>
        <begin position="3"/>
        <end position="60"/>
    </location>
</feature>
<name>A0A1B0ZVI3_9RHOB</name>
<dbReference type="Gene3D" id="1.10.10.10">
    <property type="entry name" value="Winged helix-like DNA-binding domain superfamily/Winged helix DNA-binding domain"/>
    <property type="match status" value="1"/>
</dbReference>
<comment type="similarity">
    <text evidence="1">Belongs to the LysR transcriptional regulatory family.</text>
</comment>
<dbReference type="InterPro" id="IPR036390">
    <property type="entry name" value="WH_DNA-bd_sf"/>
</dbReference>
<dbReference type="Proteomes" id="UP001218364">
    <property type="component" value="Unassembled WGS sequence"/>
</dbReference>
<dbReference type="Pfam" id="PF00126">
    <property type="entry name" value="HTH_1"/>
    <property type="match status" value="1"/>
</dbReference>
<evidence type="ECO:0000256" key="3">
    <source>
        <dbReference type="ARBA" id="ARBA00023125"/>
    </source>
</evidence>
<dbReference type="Gene3D" id="3.40.190.290">
    <property type="match status" value="1"/>
</dbReference>
<evidence type="ECO:0000259" key="5">
    <source>
        <dbReference type="PROSITE" id="PS50931"/>
    </source>
</evidence>
<evidence type="ECO:0000313" key="8">
    <source>
        <dbReference type="Proteomes" id="UP000092565"/>
    </source>
</evidence>
<dbReference type="EMBL" id="JARCJK010000002">
    <property type="protein sequence ID" value="MDE4165529.1"/>
    <property type="molecule type" value="Genomic_DNA"/>
</dbReference>
<dbReference type="GO" id="GO:0006351">
    <property type="term" value="P:DNA-templated transcription"/>
    <property type="evidence" value="ECO:0007669"/>
    <property type="project" value="TreeGrafter"/>
</dbReference>
<keyword evidence="3" id="KW-0238">DNA-binding</keyword>
<evidence type="ECO:0000256" key="2">
    <source>
        <dbReference type="ARBA" id="ARBA00023015"/>
    </source>
</evidence>
<protein>
    <submittedName>
        <fullName evidence="6">LysR family transcriptional regulator</fullName>
    </submittedName>
</protein>
<dbReference type="PROSITE" id="PS50931">
    <property type="entry name" value="HTH_LYSR"/>
    <property type="match status" value="1"/>
</dbReference>
<dbReference type="SUPFAM" id="SSF46785">
    <property type="entry name" value="Winged helix' DNA-binding domain"/>
    <property type="match status" value="1"/>
</dbReference>
<dbReference type="Proteomes" id="UP000092565">
    <property type="component" value="Chromosome"/>
</dbReference>
<dbReference type="OrthoDB" id="9798121at2"/>
<dbReference type="AlphaFoldDB" id="A0A1B0ZVI3"/>
<dbReference type="InterPro" id="IPR058163">
    <property type="entry name" value="LysR-type_TF_proteobact-type"/>
</dbReference>
<proteinExistence type="inferred from homology"/>
<reference evidence="6 8" key="1">
    <citation type="submission" date="2016-04" db="EMBL/GenBank/DDBJ databases">
        <authorList>
            <person name="Evans L.H."/>
            <person name="Alamgir A."/>
            <person name="Owens N."/>
            <person name="Weber N.D."/>
            <person name="Virtaneva K."/>
            <person name="Barbian K."/>
            <person name="Babar A."/>
            <person name="Rosenke K."/>
        </authorList>
    </citation>
    <scope>NUCLEOTIDE SEQUENCE [LARGE SCALE GENOMIC DNA]</scope>
    <source>
        <strain evidence="6 8">JL2886</strain>
    </source>
</reference>
<keyword evidence="2" id="KW-0805">Transcription regulation</keyword>